<evidence type="ECO:0000256" key="4">
    <source>
        <dbReference type="ARBA" id="ARBA00012867"/>
    </source>
</evidence>
<dbReference type="AlphaFoldDB" id="A0A9P8Q0H7"/>
<keyword evidence="5 11" id="KW-0285">Flavoprotein</keyword>
<reference evidence="13" key="2">
    <citation type="submission" date="2021-01" db="EMBL/GenBank/DDBJ databases">
        <authorList>
            <person name="Schikora-Tamarit M.A."/>
        </authorList>
    </citation>
    <scope>NUCLEOTIDE SEQUENCE</scope>
    <source>
        <strain evidence="13">CBS6341</strain>
    </source>
</reference>
<dbReference type="NCBIfam" id="TIGR00562">
    <property type="entry name" value="proto_IX_ox"/>
    <property type="match status" value="1"/>
</dbReference>
<evidence type="ECO:0000256" key="5">
    <source>
        <dbReference type="ARBA" id="ARBA00022630"/>
    </source>
</evidence>
<evidence type="ECO:0000313" key="14">
    <source>
        <dbReference type="Proteomes" id="UP000769528"/>
    </source>
</evidence>
<evidence type="ECO:0000256" key="6">
    <source>
        <dbReference type="ARBA" id="ARBA00022827"/>
    </source>
</evidence>
<comment type="function">
    <text evidence="1 11">Catalyzes the 6-electron oxidation of protoporphyrinogen-IX to form protoporphyrin-IX.</text>
</comment>
<comment type="caution">
    <text evidence="13">The sequence shown here is derived from an EMBL/GenBank/DDBJ whole genome shotgun (WGS) entry which is preliminary data.</text>
</comment>
<dbReference type="Proteomes" id="UP000769528">
    <property type="component" value="Unassembled WGS sequence"/>
</dbReference>
<dbReference type="OrthoDB" id="438553at2759"/>
<evidence type="ECO:0000256" key="1">
    <source>
        <dbReference type="ARBA" id="ARBA00002600"/>
    </source>
</evidence>
<keyword evidence="8 11" id="KW-0350">Heme biosynthesis</keyword>
<evidence type="ECO:0000256" key="3">
    <source>
        <dbReference type="ARBA" id="ARBA00010551"/>
    </source>
</evidence>
<keyword evidence="14" id="KW-1185">Reference proteome</keyword>
<sequence>MLAKNSNVAVIGAGISSLSFTYFLSKIRPDLNFTIYEKSNHIGGYIKSELYQFNGENIRFEKGPRTLRAANDGTSIMCDILIQLGLDDKIRVINKNSIANKKYLLSSNNKLIEVPSNSIKSIWNFVKSELGKGLFLNIIKEPFQPSKLIKDESVQSFLSRRFSNNSIGNNIVSAIYHGIYAADINKLSIRTTMPKLVKFEQDYGSIIKGIWKSKPEKKKKSIILQKYNELFEPNYDIFQMNKFLQKFPMILFENGLSTFTNGIYKELLSNPKISIKLNKHVEKIEINRNKDKIIINDKDSFDHLRSTINVNDLIKTFKSSPRLNSLGGNLTYVDIFLANIYLPKSFIKQNGFGFLVPLSNSNEENLLGVIYDSDIEKSSIQLFKNNQLDFDSKRNLKSIYNPQEYTKLTMMFGGHMFKSKIPNQDQLLLNLNKSLRKTLGIDLSIENHLISSSYISQCLPQFNVGYNELSQNFQTELNNEFNGLISHGGMSFGNGAGVPDCVVNAFESALKLK</sequence>
<evidence type="ECO:0000256" key="10">
    <source>
        <dbReference type="ARBA" id="ARBA00047554"/>
    </source>
</evidence>
<proteinExistence type="inferred from homology"/>
<dbReference type="EMBL" id="JAEUBF010000026">
    <property type="protein sequence ID" value="KAH3680925.1"/>
    <property type="molecule type" value="Genomic_DNA"/>
</dbReference>
<keyword evidence="7 11" id="KW-0560">Oxidoreductase</keyword>
<dbReference type="InterPro" id="IPR002937">
    <property type="entry name" value="Amino_oxidase"/>
</dbReference>
<evidence type="ECO:0000313" key="13">
    <source>
        <dbReference type="EMBL" id="KAH3680925.1"/>
    </source>
</evidence>
<dbReference type="GO" id="GO:0006782">
    <property type="term" value="P:protoporphyrinogen IX biosynthetic process"/>
    <property type="evidence" value="ECO:0007669"/>
    <property type="project" value="UniProtKB-UniRule"/>
</dbReference>
<dbReference type="PANTHER" id="PTHR42923">
    <property type="entry name" value="PROTOPORPHYRINOGEN OXIDASE"/>
    <property type="match status" value="1"/>
</dbReference>
<dbReference type="EC" id="1.3.3.4" evidence="4 11"/>
<organism evidence="13 14">
    <name type="scientific">Wickerhamomyces mucosus</name>
    <dbReference type="NCBI Taxonomy" id="1378264"/>
    <lineage>
        <taxon>Eukaryota</taxon>
        <taxon>Fungi</taxon>
        <taxon>Dikarya</taxon>
        <taxon>Ascomycota</taxon>
        <taxon>Saccharomycotina</taxon>
        <taxon>Saccharomycetes</taxon>
        <taxon>Phaffomycetales</taxon>
        <taxon>Wickerhamomycetaceae</taxon>
        <taxon>Wickerhamomyces</taxon>
    </lineage>
</organism>
<keyword evidence="9 11" id="KW-0627">Porphyrin biosynthesis</keyword>
<name>A0A9P8Q0H7_9ASCO</name>
<comment type="catalytic activity">
    <reaction evidence="10 11">
        <text>protoporphyrinogen IX + 3 O2 = protoporphyrin IX + 3 H2O2</text>
        <dbReference type="Rhea" id="RHEA:25576"/>
        <dbReference type="ChEBI" id="CHEBI:15379"/>
        <dbReference type="ChEBI" id="CHEBI:16240"/>
        <dbReference type="ChEBI" id="CHEBI:57306"/>
        <dbReference type="ChEBI" id="CHEBI:57307"/>
        <dbReference type="EC" id="1.3.3.4"/>
    </reaction>
</comment>
<comment type="similarity">
    <text evidence="3 11">Belongs to the protoporphyrinogen/coproporphyrinogen oxidase family. Protoporphyrinogen oxidase subfamily.</text>
</comment>
<dbReference type="SUPFAM" id="SSF51905">
    <property type="entry name" value="FAD/NAD(P)-binding domain"/>
    <property type="match status" value="1"/>
</dbReference>
<evidence type="ECO:0000256" key="11">
    <source>
        <dbReference type="RuleBase" id="RU367069"/>
    </source>
</evidence>
<gene>
    <name evidence="13" type="ORF">WICMUC_000068</name>
</gene>
<keyword evidence="6 11" id="KW-0274">FAD</keyword>
<dbReference type="GO" id="GO:0005743">
    <property type="term" value="C:mitochondrial inner membrane"/>
    <property type="evidence" value="ECO:0007669"/>
    <property type="project" value="UniProtKB-SubCell"/>
</dbReference>
<comment type="pathway">
    <text evidence="2 11">Porphyrin-containing compound metabolism; protoporphyrin-IX biosynthesis; protoporphyrin-IX from protoporphyrinogen-IX: step 1/1.</text>
</comment>
<evidence type="ECO:0000256" key="9">
    <source>
        <dbReference type="ARBA" id="ARBA00023244"/>
    </source>
</evidence>
<dbReference type="GO" id="GO:0004729">
    <property type="term" value="F:oxygen-dependent protoporphyrinogen oxidase activity"/>
    <property type="evidence" value="ECO:0007669"/>
    <property type="project" value="UniProtKB-UniRule"/>
</dbReference>
<dbReference type="InterPro" id="IPR004572">
    <property type="entry name" value="Protoporphyrinogen_oxidase"/>
</dbReference>
<dbReference type="PANTHER" id="PTHR42923:SF3">
    <property type="entry name" value="PROTOPORPHYRINOGEN OXIDASE"/>
    <property type="match status" value="1"/>
</dbReference>
<reference evidence="13" key="1">
    <citation type="journal article" date="2021" name="Open Biol.">
        <title>Shared evolutionary footprints suggest mitochondrial oxidative damage underlies multiple complex I losses in fungi.</title>
        <authorList>
            <person name="Schikora-Tamarit M.A."/>
            <person name="Marcet-Houben M."/>
            <person name="Nosek J."/>
            <person name="Gabaldon T."/>
        </authorList>
    </citation>
    <scope>NUCLEOTIDE SEQUENCE</scope>
    <source>
        <strain evidence="13">CBS6341</strain>
    </source>
</reference>
<dbReference type="InterPro" id="IPR050464">
    <property type="entry name" value="Zeta_carotene_desat/Oxidored"/>
</dbReference>
<feature type="domain" description="Amine oxidase" evidence="12">
    <location>
        <begin position="31"/>
        <end position="362"/>
    </location>
</feature>
<dbReference type="Gene3D" id="3.50.50.60">
    <property type="entry name" value="FAD/NAD(P)-binding domain"/>
    <property type="match status" value="1"/>
</dbReference>
<accession>A0A9P8Q0H7</accession>
<evidence type="ECO:0000256" key="7">
    <source>
        <dbReference type="ARBA" id="ARBA00023002"/>
    </source>
</evidence>
<evidence type="ECO:0000256" key="2">
    <source>
        <dbReference type="ARBA" id="ARBA00005073"/>
    </source>
</evidence>
<dbReference type="InterPro" id="IPR036188">
    <property type="entry name" value="FAD/NAD-bd_sf"/>
</dbReference>
<dbReference type="Pfam" id="PF01593">
    <property type="entry name" value="Amino_oxidase"/>
    <property type="match status" value="1"/>
</dbReference>
<dbReference type="SUPFAM" id="SSF54373">
    <property type="entry name" value="FAD-linked reductases, C-terminal domain"/>
    <property type="match status" value="1"/>
</dbReference>
<comment type="subcellular location">
    <subcellularLocation>
        <location evidence="11">Mitochondrion inner membrane</location>
    </subcellularLocation>
</comment>
<protein>
    <recommendedName>
        <fullName evidence="4 11">Protoporphyrinogen oxidase</fullName>
        <ecNumber evidence="4 11">1.3.3.4</ecNumber>
    </recommendedName>
</protein>
<evidence type="ECO:0000259" key="12">
    <source>
        <dbReference type="Pfam" id="PF01593"/>
    </source>
</evidence>
<comment type="cofactor">
    <cofactor evidence="11">
        <name>FAD</name>
        <dbReference type="ChEBI" id="CHEBI:57692"/>
    </cofactor>
    <text evidence="11">Binds 1 FAD per subunit.</text>
</comment>
<evidence type="ECO:0000256" key="8">
    <source>
        <dbReference type="ARBA" id="ARBA00023133"/>
    </source>
</evidence>